<keyword evidence="2 3" id="KW-0808">Transferase</keyword>
<dbReference type="InterPro" id="IPR004165">
    <property type="entry name" value="CoA_trans_fam_I"/>
</dbReference>
<organism evidence="3 4">
    <name type="scientific">Aneurinibacillus danicus</name>
    <dbReference type="NCBI Taxonomy" id="267746"/>
    <lineage>
        <taxon>Bacteria</taxon>
        <taxon>Bacillati</taxon>
        <taxon>Bacillota</taxon>
        <taxon>Bacilli</taxon>
        <taxon>Bacillales</taxon>
        <taxon>Paenibacillaceae</taxon>
        <taxon>Aneurinibacillus group</taxon>
        <taxon>Aneurinibacillus</taxon>
    </lineage>
</organism>
<dbReference type="AlphaFoldDB" id="A0A511VAD7"/>
<dbReference type="SMART" id="SM00882">
    <property type="entry name" value="CoA_trans"/>
    <property type="match status" value="1"/>
</dbReference>
<dbReference type="Proteomes" id="UP000321157">
    <property type="component" value="Unassembled WGS sequence"/>
</dbReference>
<dbReference type="GO" id="GO:0008410">
    <property type="term" value="F:CoA-transferase activity"/>
    <property type="evidence" value="ECO:0007669"/>
    <property type="project" value="InterPro"/>
</dbReference>
<dbReference type="SUPFAM" id="SSF100950">
    <property type="entry name" value="NagB/RpiA/CoA transferase-like"/>
    <property type="match status" value="1"/>
</dbReference>
<dbReference type="EMBL" id="BJXX01000156">
    <property type="protein sequence ID" value="GEN35895.1"/>
    <property type="molecule type" value="Genomic_DNA"/>
</dbReference>
<sequence>MGVGVEQRYLIARRAAKEIRPGMLVNLGIGIPTLVADYIPHDWDVMFHAENGILGTGPTPAKGQEDENLCNAGGFPVTIVPGASYFDSTVAFGMIRRGYLDITILGALEVSEKGDLANWIVPGKRVPGMGGAIELAQKAKKVIVLMNHTNKAGEPKILRKCTLPLTAPECVDMIITERAVIEVVDGELYLREVLYPYTVEQVVESTEAPLKFAESSQIPVFK</sequence>
<dbReference type="RefSeq" id="WP_146811403.1">
    <property type="nucleotide sequence ID" value="NZ_BJXX01000156.1"/>
</dbReference>
<dbReference type="PANTHER" id="PTHR13707">
    <property type="entry name" value="KETOACID-COENZYME A TRANSFERASE"/>
    <property type="match status" value="1"/>
</dbReference>
<proteinExistence type="inferred from homology"/>
<dbReference type="InterPro" id="IPR037171">
    <property type="entry name" value="NagB/RpiA_transferase-like"/>
</dbReference>
<dbReference type="Pfam" id="PF01144">
    <property type="entry name" value="CoA_trans"/>
    <property type="match status" value="1"/>
</dbReference>
<evidence type="ECO:0000256" key="2">
    <source>
        <dbReference type="ARBA" id="ARBA00022679"/>
    </source>
</evidence>
<gene>
    <name evidence="3" type="primary">atoA</name>
    <name evidence="3" type="ORF">ADA01nite_33550</name>
</gene>
<evidence type="ECO:0000256" key="1">
    <source>
        <dbReference type="ARBA" id="ARBA00007047"/>
    </source>
</evidence>
<evidence type="ECO:0000313" key="4">
    <source>
        <dbReference type="Proteomes" id="UP000321157"/>
    </source>
</evidence>
<keyword evidence="4" id="KW-1185">Reference proteome</keyword>
<accession>A0A511VAD7</accession>
<dbReference type="Gene3D" id="3.40.1080.10">
    <property type="entry name" value="Glutaconate Coenzyme A-transferase"/>
    <property type="match status" value="1"/>
</dbReference>
<comment type="caution">
    <text evidence="3">The sequence shown here is derived from an EMBL/GenBank/DDBJ whole genome shotgun (WGS) entry which is preliminary data.</text>
</comment>
<reference evidence="3 4" key="1">
    <citation type="submission" date="2019-07" db="EMBL/GenBank/DDBJ databases">
        <title>Whole genome shotgun sequence of Aneurinibacillus danicus NBRC 102444.</title>
        <authorList>
            <person name="Hosoyama A."/>
            <person name="Uohara A."/>
            <person name="Ohji S."/>
            <person name="Ichikawa N."/>
        </authorList>
    </citation>
    <scope>NUCLEOTIDE SEQUENCE [LARGE SCALE GENOMIC DNA]</scope>
    <source>
        <strain evidence="3 4">NBRC 102444</strain>
    </source>
</reference>
<dbReference type="NCBIfam" id="TIGR02428">
    <property type="entry name" value="pcaJ_scoB_fam"/>
    <property type="match status" value="1"/>
</dbReference>
<dbReference type="PANTHER" id="PTHR13707:SF57">
    <property type="entry name" value="SUCCINYL-COA:3-KETOACID COENZYME A TRANSFERASE SUBUNIT B-RELATED"/>
    <property type="match status" value="1"/>
</dbReference>
<name>A0A511VAD7_9BACL</name>
<evidence type="ECO:0000313" key="3">
    <source>
        <dbReference type="EMBL" id="GEN35895.1"/>
    </source>
</evidence>
<dbReference type="OrthoDB" id="9778604at2"/>
<dbReference type="InterPro" id="IPR012791">
    <property type="entry name" value="3-oxoacid_CoA-transf_B"/>
</dbReference>
<comment type="similarity">
    <text evidence="1">Belongs to the 3-oxoacid CoA-transferase subunit B family.</text>
</comment>
<protein>
    <submittedName>
        <fullName evidence="3">Acyl CoA:acetate/3-ketoacid CoA transferase subunit beta</fullName>
    </submittedName>
</protein>